<dbReference type="InterPro" id="IPR024642">
    <property type="entry name" value="SUZ-C"/>
</dbReference>
<comment type="caution">
    <text evidence="4">The sequence shown here is derived from an EMBL/GenBank/DDBJ whole genome shotgun (WGS) entry which is preliminary data.</text>
</comment>
<feature type="compositionally biased region" description="Low complexity" evidence="1">
    <location>
        <begin position="268"/>
        <end position="278"/>
    </location>
</feature>
<evidence type="ECO:0000256" key="1">
    <source>
        <dbReference type="SAM" id="MobiDB-lite"/>
    </source>
</evidence>
<dbReference type="AlphaFoldDB" id="A0AA39WMQ6"/>
<evidence type="ECO:0000259" key="2">
    <source>
        <dbReference type="PROSITE" id="PS51673"/>
    </source>
</evidence>
<dbReference type="EMBL" id="JAULSR010000005">
    <property type="protein sequence ID" value="KAK0618257.1"/>
    <property type="molecule type" value="Genomic_DNA"/>
</dbReference>
<reference evidence="4" key="1">
    <citation type="submission" date="2023-06" db="EMBL/GenBank/DDBJ databases">
        <title>Genome-scale phylogeny and comparative genomics of the fungal order Sordariales.</title>
        <authorList>
            <consortium name="Lawrence Berkeley National Laboratory"/>
            <person name="Hensen N."/>
            <person name="Bonometti L."/>
            <person name="Westerberg I."/>
            <person name="Brannstrom I.O."/>
            <person name="Guillou S."/>
            <person name="Cros-Aarteil S."/>
            <person name="Calhoun S."/>
            <person name="Haridas S."/>
            <person name="Kuo A."/>
            <person name="Mondo S."/>
            <person name="Pangilinan J."/>
            <person name="Riley R."/>
            <person name="LaButti K."/>
            <person name="Andreopoulos B."/>
            <person name="Lipzen A."/>
            <person name="Chen C."/>
            <person name="Yanf M."/>
            <person name="Daum C."/>
            <person name="Ng V."/>
            <person name="Clum A."/>
            <person name="Steindorff A."/>
            <person name="Ohm R."/>
            <person name="Martin F."/>
            <person name="Silar P."/>
            <person name="Natvig D."/>
            <person name="Lalanne C."/>
            <person name="Gautier V."/>
            <person name="Ament-velasquez S.L."/>
            <person name="Kruys A."/>
            <person name="Hutchinson M.I."/>
            <person name="Powell A.J."/>
            <person name="Barry K."/>
            <person name="Miller A.N."/>
            <person name="Grigoriev I.V."/>
            <person name="Debuchy R."/>
            <person name="Gladieux P."/>
            <person name="Thoren M.H."/>
            <person name="Johannesson H."/>
        </authorList>
    </citation>
    <scope>NUCLEOTIDE SEQUENCE</scope>
    <source>
        <strain evidence="4">SMH3391-2</strain>
    </source>
</reference>
<dbReference type="InterPro" id="IPR024771">
    <property type="entry name" value="SUZ"/>
</dbReference>
<keyword evidence="5" id="KW-1185">Reference proteome</keyword>
<evidence type="ECO:0000313" key="4">
    <source>
        <dbReference type="EMBL" id="KAK0618257.1"/>
    </source>
</evidence>
<feature type="compositionally biased region" description="Basic and acidic residues" evidence="1">
    <location>
        <begin position="17"/>
        <end position="28"/>
    </location>
</feature>
<feature type="compositionally biased region" description="Basic and acidic residues" evidence="1">
    <location>
        <begin position="38"/>
        <end position="50"/>
    </location>
</feature>
<feature type="compositionally biased region" description="Low complexity" evidence="1">
    <location>
        <begin position="174"/>
        <end position="200"/>
    </location>
</feature>
<dbReference type="PROSITE" id="PS51673">
    <property type="entry name" value="SUZ"/>
    <property type="match status" value="1"/>
</dbReference>
<proteinExistence type="predicted"/>
<feature type="compositionally biased region" description="Basic and acidic residues" evidence="1">
    <location>
        <begin position="109"/>
        <end position="133"/>
    </location>
</feature>
<dbReference type="Pfam" id="PF12752">
    <property type="entry name" value="SUZ"/>
    <property type="match status" value="1"/>
</dbReference>
<evidence type="ECO:0000259" key="3">
    <source>
        <dbReference type="PROSITE" id="PS51938"/>
    </source>
</evidence>
<protein>
    <recommendedName>
        <fullName evidence="6">SUZ domain-containing protein</fullName>
    </recommendedName>
</protein>
<feature type="region of interest" description="Disordered" evidence="1">
    <location>
        <begin position="67"/>
        <end position="278"/>
    </location>
</feature>
<feature type="region of interest" description="Disordered" evidence="1">
    <location>
        <begin position="1"/>
        <end position="50"/>
    </location>
</feature>
<feature type="compositionally biased region" description="Polar residues" evidence="1">
    <location>
        <begin position="138"/>
        <end position="156"/>
    </location>
</feature>
<evidence type="ECO:0000313" key="5">
    <source>
        <dbReference type="Proteomes" id="UP001174934"/>
    </source>
</evidence>
<accession>A0AA39WMQ6</accession>
<organism evidence="4 5">
    <name type="scientific">Bombardia bombarda</name>
    <dbReference type="NCBI Taxonomy" id="252184"/>
    <lineage>
        <taxon>Eukaryota</taxon>
        <taxon>Fungi</taxon>
        <taxon>Dikarya</taxon>
        <taxon>Ascomycota</taxon>
        <taxon>Pezizomycotina</taxon>
        <taxon>Sordariomycetes</taxon>
        <taxon>Sordariomycetidae</taxon>
        <taxon>Sordariales</taxon>
        <taxon>Lasiosphaeriaceae</taxon>
        <taxon>Bombardia</taxon>
    </lineage>
</organism>
<feature type="domain" description="SUZ" evidence="2">
    <location>
        <begin position="58"/>
        <end position="138"/>
    </location>
</feature>
<gene>
    <name evidence="4" type="ORF">B0T17DRAFT_331124</name>
</gene>
<feature type="domain" description="SUZ-C" evidence="3">
    <location>
        <begin position="220"/>
        <end position="272"/>
    </location>
</feature>
<evidence type="ECO:0008006" key="6">
    <source>
        <dbReference type="Google" id="ProtNLM"/>
    </source>
</evidence>
<name>A0AA39WMQ6_9PEZI</name>
<sequence length="278" mass="30508">MAKNSKVPDAWEDDDWEAKVDTAPRTADEADSQVPMTRAERQAKHAEDQRKLWESAEAIEAVTFLPTSSSKVPLTTPFKPALKVLSRKPAPKDGDIDEDEVKTQQPTPEEIRIRQQREREEKQRRYDEARAKIFGDTAPSSGQSSPGTVTPPQTSEGRQNNHKGKGRGRGGNGNSNNAQRNDNRQDNNNNNNNSQSRRAPNNPPPPGTRELFDPSYSPKPSGLNFQKRGGGGDASPQFGSRSITPREEDQIIRTPRGPDASGKGFGGFAAARRGTQEG</sequence>
<dbReference type="Proteomes" id="UP001174934">
    <property type="component" value="Unassembled WGS sequence"/>
</dbReference>
<dbReference type="PROSITE" id="PS51938">
    <property type="entry name" value="SUZ_C"/>
    <property type="match status" value="1"/>
</dbReference>